<organism evidence="3 4">
    <name type="scientific">Patiria miniata</name>
    <name type="common">Bat star</name>
    <name type="synonym">Asterina miniata</name>
    <dbReference type="NCBI Taxonomy" id="46514"/>
    <lineage>
        <taxon>Eukaryota</taxon>
        <taxon>Metazoa</taxon>
        <taxon>Echinodermata</taxon>
        <taxon>Eleutherozoa</taxon>
        <taxon>Asterozoa</taxon>
        <taxon>Asteroidea</taxon>
        <taxon>Valvatacea</taxon>
        <taxon>Valvatida</taxon>
        <taxon>Asterinidae</taxon>
        <taxon>Patiria</taxon>
    </lineage>
</organism>
<evidence type="ECO:0000313" key="4">
    <source>
        <dbReference type="Proteomes" id="UP000887568"/>
    </source>
</evidence>
<dbReference type="InterPro" id="IPR012337">
    <property type="entry name" value="RNaseH-like_sf"/>
</dbReference>
<feature type="compositionally biased region" description="Polar residues" evidence="1">
    <location>
        <begin position="593"/>
        <end position="620"/>
    </location>
</feature>
<dbReference type="PANTHER" id="PTHR46628:SF1">
    <property type="entry name" value="PIRNA BIOGENESIS PROTEIN EXD1"/>
    <property type="match status" value="1"/>
</dbReference>
<dbReference type="SMART" id="SM00474">
    <property type="entry name" value="35EXOc"/>
    <property type="match status" value="1"/>
</dbReference>
<dbReference type="Proteomes" id="UP000887568">
    <property type="component" value="Unplaced"/>
</dbReference>
<dbReference type="GO" id="GO:0008408">
    <property type="term" value="F:3'-5' exonuclease activity"/>
    <property type="evidence" value="ECO:0007669"/>
    <property type="project" value="InterPro"/>
</dbReference>
<evidence type="ECO:0000313" key="3">
    <source>
        <dbReference type="EnsemblMetazoa" id="XP_038055757.1"/>
    </source>
</evidence>
<feature type="compositionally biased region" description="Acidic residues" evidence="1">
    <location>
        <begin position="550"/>
        <end position="578"/>
    </location>
</feature>
<dbReference type="OMA" id="NVYDTQA"/>
<dbReference type="GeneID" id="119727771"/>
<dbReference type="Gene3D" id="3.30.420.10">
    <property type="entry name" value="Ribonuclease H-like superfamily/Ribonuclease H"/>
    <property type="match status" value="1"/>
</dbReference>
<proteinExistence type="predicted"/>
<dbReference type="GO" id="GO:0003676">
    <property type="term" value="F:nucleic acid binding"/>
    <property type="evidence" value="ECO:0007669"/>
    <property type="project" value="InterPro"/>
</dbReference>
<reference evidence="3" key="1">
    <citation type="submission" date="2022-11" db="UniProtKB">
        <authorList>
            <consortium name="EnsemblMetazoa"/>
        </authorList>
    </citation>
    <scope>IDENTIFICATION</scope>
</reference>
<accession>A0A913ZW55</accession>
<feature type="compositionally biased region" description="Polar residues" evidence="1">
    <location>
        <begin position="342"/>
        <end position="355"/>
    </location>
</feature>
<dbReference type="GO" id="GO:0034587">
    <property type="term" value="P:piRNA processing"/>
    <property type="evidence" value="ECO:0007669"/>
    <property type="project" value="TreeGrafter"/>
</dbReference>
<dbReference type="PANTHER" id="PTHR46628">
    <property type="entry name" value="PIRNA BIOGENESIS PROTEIN EXD1"/>
    <property type="match status" value="1"/>
</dbReference>
<sequence length="870" mass="95705">MAAYVGRKLRVSTIGGDEFEGILHSFDANSKKISLMKVSIVPSGKKLTGLLHFYGQEIRDLVEVVDEPGSKTKEKNRPQSEPKKEEDDLSDTEDDSDLNLQTSHGYIYLKRPGAKFRQAVDLIKTQQLIGVAMEAEKLGRRAKVSLLQICCVNQVFIFDVLSLGPSVFTQGLAEVLESPAVVKVMHDSRWTSDQLYHQYSVKLTNVYDTQAADVLIRMRQLNGELPHKLCSLPECLLEYLHMSMGEVYPQWMNEQARENEADSCWVKRPLPPKLLLLAAGKASHLPELRVVTLHHLLAEFTASVEVFLGCIRDLPDMNRSKANVSSSVVPRQLERLVYGHLPSTNPPVSNHSTTPIGYDPLQKETLTHPQEKKQNPVHHLSSSDTSASKTPPTEPTRITTTPSQPMTSNAENFCVPKTTTSKVASPPERLTNGFAPSTGDGVQSKRSHPRKAAGKRQCAPVFSPTSCDTETVTKVDVDKGKNVVSTEKEGNGDGFWDLQSDDPNPATNQTSEVPSSVTAAAKLPEQDAASPLLSRSEIEQESHSGRVCSGEDDNDSDGDDSGDDDSDDDSDSDDDDNDDKNSGHDKWTELNKENANTSREPLPSPSSHTETIQRLLSLSPTRKHTLPTLESTSRKVTTRNKGSTLAGSSMGKPSSSDPRSTVDSGTGRLYSSVLKDAGLLKTDNRRSDVLNVQSPTQFPELDQESQEKPKKHLCRHGWDQPSSGWEPGDSGKAPVTKTGELTQDEVPGSTKITQRNPGAVPKARSMYATYPEENADRSQSVGVDNMGSAMQLSEERPIRPSIGRGRARVLAQSEDMLRSIRRPVELQNRSFRVQQYDFPSREEMAMVPKNLPARASDYYKGAEAPDGSYP</sequence>
<dbReference type="OrthoDB" id="26838at2759"/>
<feature type="region of interest" description="Disordered" evidence="1">
    <location>
        <begin position="483"/>
        <end position="762"/>
    </location>
</feature>
<dbReference type="InterPro" id="IPR052144">
    <property type="entry name" value="piRNA_biogenesis_EXD1"/>
</dbReference>
<feature type="compositionally biased region" description="Basic residues" evidence="1">
    <location>
        <begin position="445"/>
        <end position="454"/>
    </location>
</feature>
<evidence type="ECO:0000259" key="2">
    <source>
        <dbReference type="SMART" id="SM00474"/>
    </source>
</evidence>
<dbReference type="Pfam" id="PF01612">
    <property type="entry name" value="DNA_pol_A_exo1"/>
    <property type="match status" value="1"/>
</dbReference>
<feature type="region of interest" description="Disordered" evidence="1">
    <location>
        <begin position="66"/>
        <end position="98"/>
    </location>
</feature>
<feature type="compositionally biased region" description="Polar residues" evidence="1">
    <location>
        <begin position="628"/>
        <end position="664"/>
    </location>
</feature>
<feature type="compositionally biased region" description="Basic and acidic residues" evidence="1">
    <location>
        <begin position="361"/>
        <end position="374"/>
    </location>
</feature>
<dbReference type="RefSeq" id="XP_038055757.1">
    <property type="nucleotide sequence ID" value="XM_038199829.1"/>
</dbReference>
<feature type="compositionally biased region" description="Basic and acidic residues" evidence="1">
    <location>
        <begin position="66"/>
        <end position="86"/>
    </location>
</feature>
<keyword evidence="4" id="KW-1185">Reference proteome</keyword>
<feature type="compositionally biased region" description="Acidic residues" evidence="1">
    <location>
        <begin position="87"/>
        <end position="97"/>
    </location>
</feature>
<protein>
    <recommendedName>
        <fullName evidence="2">3'-5' exonuclease domain-containing protein</fullName>
    </recommendedName>
</protein>
<feature type="region of interest" description="Disordered" evidence="1">
    <location>
        <begin position="339"/>
        <end position="457"/>
    </location>
</feature>
<dbReference type="AlphaFoldDB" id="A0A913ZW55"/>
<feature type="compositionally biased region" description="Polar residues" evidence="1">
    <location>
        <begin position="403"/>
        <end position="423"/>
    </location>
</feature>
<dbReference type="InterPro" id="IPR036397">
    <property type="entry name" value="RNaseH_sf"/>
</dbReference>
<dbReference type="SUPFAM" id="SSF53098">
    <property type="entry name" value="Ribonuclease H-like"/>
    <property type="match status" value="1"/>
</dbReference>
<name>A0A913ZW55_PATMI</name>
<dbReference type="InterPro" id="IPR002562">
    <property type="entry name" value="3'-5'_exonuclease_dom"/>
</dbReference>
<feature type="compositionally biased region" description="Polar residues" evidence="1">
    <location>
        <begin position="380"/>
        <end position="389"/>
    </location>
</feature>
<feature type="domain" description="3'-5' exonuclease" evidence="2">
    <location>
        <begin position="106"/>
        <end position="297"/>
    </location>
</feature>
<feature type="compositionally biased region" description="Polar residues" evidence="1">
    <location>
        <begin position="501"/>
        <end position="518"/>
    </location>
</feature>
<dbReference type="EnsemblMetazoa" id="XM_038199829.1">
    <property type="protein sequence ID" value="XP_038055757.1"/>
    <property type="gene ID" value="LOC119727771"/>
</dbReference>
<feature type="compositionally biased region" description="Basic and acidic residues" evidence="1">
    <location>
        <begin position="579"/>
        <end position="592"/>
    </location>
</feature>
<evidence type="ECO:0000256" key="1">
    <source>
        <dbReference type="SAM" id="MobiDB-lite"/>
    </source>
</evidence>
<dbReference type="GO" id="GO:1990923">
    <property type="term" value="C:PET complex"/>
    <property type="evidence" value="ECO:0007669"/>
    <property type="project" value="TreeGrafter"/>
</dbReference>